<dbReference type="OMA" id="WVPVSYY"/>
<organism evidence="5 6">
    <name type="scientific">Klebsormidium nitens</name>
    <name type="common">Green alga</name>
    <name type="synonym">Ulothrix nitens</name>
    <dbReference type="NCBI Taxonomy" id="105231"/>
    <lineage>
        <taxon>Eukaryota</taxon>
        <taxon>Viridiplantae</taxon>
        <taxon>Streptophyta</taxon>
        <taxon>Klebsormidiophyceae</taxon>
        <taxon>Klebsormidiales</taxon>
        <taxon>Klebsormidiaceae</taxon>
        <taxon>Klebsormidium</taxon>
    </lineage>
</organism>
<evidence type="ECO:0000256" key="4">
    <source>
        <dbReference type="ARBA" id="ARBA00022801"/>
    </source>
</evidence>
<evidence type="ECO:0000256" key="1">
    <source>
        <dbReference type="ARBA" id="ARBA00004502"/>
    </source>
</evidence>
<dbReference type="EMBL" id="DF236958">
    <property type="protein sequence ID" value="GAQ78211.1"/>
    <property type="molecule type" value="Genomic_DNA"/>
</dbReference>
<dbReference type="Proteomes" id="UP000054558">
    <property type="component" value="Unassembled WGS sequence"/>
</dbReference>
<comment type="similarity">
    <text evidence="2">Belongs to the AB hydrolase superfamily. LDAH family.</text>
</comment>
<dbReference type="InterPro" id="IPR019363">
    <property type="entry name" value="LDAH"/>
</dbReference>
<gene>
    <name evidence="5" type="ORF">KFL_000090570</name>
</gene>
<proteinExistence type="inferred from homology"/>
<dbReference type="OrthoDB" id="448051at2759"/>
<dbReference type="GO" id="GO:0019915">
    <property type="term" value="P:lipid storage"/>
    <property type="evidence" value="ECO:0000318"/>
    <property type="project" value="GO_Central"/>
</dbReference>
<keyword evidence="6" id="KW-1185">Reference proteome</keyword>
<dbReference type="SUPFAM" id="SSF53474">
    <property type="entry name" value="alpha/beta-Hydrolases"/>
    <property type="match status" value="1"/>
</dbReference>
<dbReference type="GO" id="GO:0005811">
    <property type="term" value="C:lipid droplet"/>
    <property type="evidence" value="ECO:0000318"/>
    <property type="project" value="GO_Central"/>
</dbReference>
<keyword evidence="3" id="KW-0551">Lipid droplet</keyword>
<dbReference type="PANTHER" id="PTHR13390">
    <property type="entry name" value="LIPASE"/>
    <property type="match status" value="1"/>
</dbReference>
<dbReference type="InterPro" id="IPR029058">
    <property type="entry name" value="AB_hydrolase_fold"/>
</dbReference>
<accession>A0A1Y1HMI4</accession>
<name>A0A1Y1HMI4_KLENI</name>
<reference evidence="5 6" key="1">
    <citation type="journal article" date="2014" name="Nat. Commun.">
        <title>Klebsormidium flaccidum genome reveals primary factors for plant terrestrial adaptation.</title>
        <authorList>
            <person name="Hori K."/>
            <person name="Maruyama F."/>
            <person name="Fujisawa T."/>
            <person name="Togashi T."/>
            <person name="Yamamoto N."/>
            <person name="Seo M."/>
            <person name="Sato S."/>
            <person name="Yamada T."/>
            <person name="Mori H."/>
            <person name="Tajima N."/>
            <person name="Moriyama T."/>
            <person name="Ikeuchi M."/>
            <person name="Watanabe M."/>
            <person name="Wada H."/>
            <person name="Kobayashi K."/>
            <person name="Saito M."/>
            <person name="Masuda T."/>
            <person name="Sasaki-Sekimoto Y."/>
            <person name="Mashiguchi K."/>
            <person name="Awai K."/>
            <person name="Shimojima M."/>
            <person name="Masuda S."/>
            <person name="Iwai M."/>
            <person name="Nobusawa T."/>
            <person name="Narise T."/>
            <person name="Kondo S."/>
            <person name="Saito H."/>
            <person name="Sato R."/>
            <person name="Murakawa M."/>
            <person name="Ihara Y."/>
            <person name="Oshima-Yamada Y."/>
            <person name="Ohtaka K."/>
            <person name="Satoh M."/>
            <person name="Sonobe K."/>
            <person name="Ishii M."/>
            <person name="Ohtani R."/>
            <person name="Kanamori-Sato M."/>
            <person name="Honoki R."/>
            <person name="Miyazaki D."/>
            <person name="Mochizuki H."/>
            <person name="Umetsu J."/>
            <person name="Higashi K."/>
            <person name="Shibata D."/>
            <person name="Kamiya Y."/>
            <person name="Sato N."/>
            <person name="Nakamura Y."/>
            <person name="Tabata S."/>
            <person name="Ida S."/>
            <person name="Kurokawa K."/>
            <person name="Ohta H."/>
        </authorList>
    </citation>
    <scope>NUCLEOTIDE SEQUENCE [LARGE SCALE GENOMIC DNA]</scope>
    <source>
        <strain evidence="5 6">NIES-2285</strain>
    </source>
</reference>
<keyword evidence="4" id="KW-0378">Hydrolase</keyword>
<dbReference type="GO" id="GO:0016298">
    <property type="term" value="F:lipase activity"/>
    <property type="evidence" value="ECO:0007669"/>
    <property type="project" value="InterPro"/>
</dbReference>
<evidence type="ECO:0000256" key="2">
    <source>
        <dbReference type="ARBA" id="ARBA00008300"/>
    </source>
</evidence>
<protein>
    <recommendedName>
        <fullName evidence="7">Lipid droplet-associated hydrolase</fullName>
    </recommendedName>
</protein>
<evidence type="ECO:0008006" key="7">
    <source>
        <dbReference type="Google" id="ProtNLM"/>
    </source>
</evidence>
<evidence type="ECO:0000313" key="6">
    <source>
        <dbReference type="Proteomes" id="UP000054558"/>
    </source>
</evidence>
<dbReference type="Gene3D" id="3.40.50.1820">
    <property type="entry name" value="alpha/beta hydrolase"/>
    <property type="match status" value="1"/>
</dbReference>
<sequence>MPSATSNTLQGDIAAVKSTVVDEMQSTHSSSPPEPVLSISLIGNHTTEVLSVDSSEPPLVHLVIIPGNPGIVAYYEELIGLISEVVSRKWKITCISHVGHTQRDWEKGKLSSLQDQIEHKAAYLRTLEDQGLPVILVGHSIGAHIALELLRRFPKLVTKVIGLYPFLSLNLDSSEQKILGRATRFYPARLAFSTLAGTLGFLPASLQMALLRSTIGKAWDQPAIDVTRRYMLTHHVAANYVYMGATEFETFARLELPDWEFLDSQKGKVALLFGADDHWGPISLSDLARERVPLLHIIEEKEGLLHAFCCTRRGSLWVAKVIHSICIALENPGGLSDL</sequence>
<evidence type="ECO:0000313" key="5">
    <source>
        <dbReference type="EMBL" id="GAQ78211.1"/>
    </source>
</evidence>
<dbReference type="AlphaFoldDB" id="A0A1Y1HMI4"/>
<evidence type="ECO:0000256" key="3">
    <source>
        <dbReference type="ARBA" id="ARBA00022677"/>
    </source>
</evidence>
<dbReference type="Pfam" id="PF10230">
    <property type="entry name" value="LIDHydrolase"/>
    <property type="match status" value="1"/>
</dbReference>
<comment type="subcellular location">
    <subcellularLocation>
        <location evidence="1">Lipid droplet</location>
    </subcellularLocation>
</comment>
<dbReference type="PANTHER" id="PTHR13390:SF0">
    <property type="entry name" value="LIPID DROPLET-ASSOCIATED HYDROLASE"/>
    <property type="match status" value="1"/>
</dbReference>